<dbReference type="AlphaFoldDB" id="A0A1B8ZN07"/>
<evidence type="ECO:0000313" key="2">
    <source>
        <dbReference type="Proteomes" id="UP000093432"/>
    </source>
</evidence>
<accession>A0A1B8ZN07</accession>
<dbReference type="Proteomes" id="UP000093432">
    <property type="component" value="Unassembled WGS sequence"/>
</dbReference>
<comment type="caution">
    <text evidence="1">The sequence shown here is derived from an EMBL/GenBank/DDBJ whole genome shotgun (WGS) entry which is preliminary data.</text>
</comment>
<name>A0A1B8ZN07_9FLAO</name>
<evidence type="ECO:0000313" key="1">
    <source>
        <dbReference type="EMBL" id="OCA72996.1"/>
    </source>
</evidence>
<dbReference type="EMBL" id="MAYG01000001">
    <property type="protein sequence ID" value="OCA72996.1"/>
    <property type="molecule type" value="Genomic_DNA"/>
</dbReference>
<proteinExistence type="predicted"/>
<gene>
    <name evidence="1" type="ORF">BBI00_00970</name>
</gene>
<protein>
    <submittedName>
        <fullName evidence="1">Uncharacterized protein</fullName>
    </submittedName>
</protein>
<reference evidence="2" key="1">
    <citation type="submission" date="2016-07" db="EMBL/GenBank/DDBJ databases">
        <authorList>
            <person name="Florea S."/>
            <person name="Webb J.S."/>
            <person name="Jaromczyk J."/>
            <person name="Schardl C.L."/>
        </authorList>
    </citation>
    <scope>NUCLEOTIDE SEQUENCE [LARGE SCALE GENOMIC DNA]</scope>
    <source>
        <strain evidence="2">CC-VM-7</strain>
    </source>
</reference>
<dbReference type="OrthoDB" id="1235169at2"/>
<organism evidence="1 2">
    <name type="scientific">Chryseobacterium arthrosphaerae</name>
    <dbReference type="NCBI Taxonomy" id="651561"/>
    <lineage>
        <taxon>Bacteria</taxon>
        <taxon>Pseudomonadati</taxon>
        <taxon>Bacteroidota</taxon>
        <taxon>Flavobacteriia</taxon>
        <taxon>Flavobacteriales</taxon>
        <taxon>Weeksellaceae</taxon>
        <taxon>Chryseobacterium group</taxon>
        <taxon>Chryseobacterium</taxon>
    </lineage>
</organism>
<sequence length="256" mass="30794">MKIRFKNREQAALSHFFKDEHKVVIKQMTLQGYYTYTLFNENLNEITVNENQVEITDHDMSDMIPRNDLGFGREFYINRFLIELIPLQPGQFFSTQSLWVAGKLVRFFEKYNYEIPASYKDRVLNEDHKMSLIEGFLMAINPYMERKFIGGNYFECFEFYKGEVVSEIELKINDSLEELNITEYKTLLKAFIEKSLNDTYDNEVISKNYSATLFALVDSLFIYEITRIFSYKTFYNNCFVIEYQNEYFYLNQYWWG</sequence>
<dbReference type="RefSeq" id="WP_065397008.1">
    <property type="nucleotide sequence ID" value="NZ_DAMCMU010000029.1"/>
</dbReference>